<organism evidence="1 2">
    <name type="scientific">Flavivirga jejuensis</name>
    <dbReference type="NCBI Taxonomy" id="870487"/>
    <lineage>
        <taxon>Bacteria</taxon>
        <taxon>Pseudomonadati</taxon>
        <taxon>Bacteroidota</taxon>
        <taxon>Flavobacteriia</taxon>
        <taxon>Flavobacteriales</taxon>
        <taxon>Flavobacteriaceae</taxon>
        <taxon>Flavivirga</taxon>
    </lineage>
</organism>
<dbReference type="Proteomes" id="UP001176806">
    <property type="component" value="Unassembled WGS sequence"/>
</dbReference>
<evidence type="ECO:0008006" key="3">
    <source>
        <dbReference type="Google" id="ProtNLM"/>
    </source>
</evidence>
<proteinExistence type="predicted"/>
<keyword evidence="2" id="KW-1185">Reference proteome</keyword>
<evidence type="ECO:0000313" key="2">
    <source>
        <dbReference type="Proteomes" id="UP001176806"/>
    </source>
</evidence>
<accession>A0ABT8WP50</accession>
<dbReference type="RefSeq" id="WP_303302077.1">
    <property type="nucleotide sequence ID" value="NZ_BAABDA010000018.1"/>
</dbReference>
<evidence type="ECO:0000313" key="1">
    <source>
        <dbReference type="EMBL" id="MDO5974925.1"/>
    </source>
</evidence>
<protein>
    <recommendedName>
        <fullName evidence="3">Baseplate J-like protein</fullName>
    </recommendedName>
</protein>
<gene>
    <name evidence="1" type="ORF">Q4Q40_12070</name>
</gene>
<name>A0ABT8WP50_9FLAO</name>
<reference evidence="1" key="1">
    <citation type="submission" date="2023-07" db="EMBL/GenBank/DDBJ databases">
        <title>Two novel species in the genus Flavivirga.</title>
        <authorList>
            <person name="Kwon K."/>
        </authorList>
    </citation>
    <scope>NUCLEOTIDE SEQUENCE</scope>
    <source>
        <strain evidence="1">KACC 14158</strain>
    </source>
</reference>
<dbReference type="EMBL" id="JAUOEL010000004">
    <property type="protein sequence ID" value="MDO5974925.1"/>
    <property type="molecule type" value="Genomic_DNA"/>
</dbReference>
<sequence>MIKQNAFNSIPNSTTRDDRVTQELIPETIGLDQRPLIALIAEIRSIAKDIHFIDETKTNLGTWQQFLDEDILFFLGQLQQFSTEKAYQQIVSTPSGTLKSYLRHLVKTVDHWYKKALSLSIDPLSFELENAINNQLKKSSRHLEEKDLQSLHHIWQISTKEECVLEKMSLKKSIETFEETILYIQSLCKTLFDTYAAKQEISKPHVALILSFLKLYKHIQDKFNNLTKKHLDYYFQELLGQSKKRKEPERTPVFFELAKEAKGVVLPNKTVLMGGIEEDGEEILFETMEDLNISKATLTDLVTIYIANNLHISPHNKAGLITGIYENTIEDVLELNPNNTPLQLFGQDGFEATELYPISHSEIGWAVSGPIFILKEGLRKVTLNFNIEKESLSAFKKQMQKITKDTGTKEKVWIHRFFNQTFKLSLTTNEGWFFVTQFLSTIKETEKDYQLTFSFSLAIDAPAITSYNKEVHKGTYKTGYPVLKIVLDKNKVYYPYSFLRHSRINTIHTKVEVQKLRNLEVYDQYGRQDTSKPFYLFGPQPGKAAACYVGYDEWRYKSLTALDFKVKWYQISNANLAAIYRQYPEKIKADSFKISISSLSNRKWKASKKSLQAIPLFHKTNDDIETETLINIHEPVILKMVPDFEHKETPVFDEAKNGYFRWQLVAPDFGFGHDIYTALVNEKVLEIAKDPKKARKKNIQIPPTPFSPEVQYIEASYTAEQEFILHSEEGKRTDKRFPFELFHIHPFGLLSTATQTYVKNRSLLPYFEDKGYLYMGIKDVTPLEELSFYFKIETQRVGVITKEPLEISWEYLLGEYWKRTSSTFLLYDGTDHFQHSGIIRIKMPKHLEHHHPLFEKEKAWLRLSVSNTLSSQMGKVVCIQLNGVETIRKINKKSSSQTTVTKPNTIDAIYTPIPGIKSVLQPFIPTGGVVTEKQQDFYTRVSERLFHKKRGVLPSDFEVLILEAFSQVYQASCFPSTLFPKDVPPGTIQIMVLPFIYEDTPEGERKFNGYTLKKIKQYIEGLCMHHKSLIISNAFYETIRVSCTVTFDDAYETGTALQKLITTINRFIAPWILQDNENGVNTSPQHQILHPSSLLSHLLALPEVLYISGLSMVQIHQFEKDKTYDYRETMGMDEEAGLQPTKPWSVFVPSMAHNIEVVNELINTKATHLQIGTMEIENDFILKTKNDNENNRKE</sequence>
<comment type="caution">
    <text evidence="1">The sequence shown here is derived from an EMBL/GenBank/DDBJ whole genome shotgun (WGS) entry which is preliminary data.</text>
</comment>